<dbReference type="STRING" id="290512.Paes_0930"/>
<dbReference type="Proteomes" id="UP000002725">
    <property type="component" value="Chromosome"/>
</dbReference>
<feature type="region of interest" description="Disordered" evidence="1">
    <location>
        <begin position="812"/>
        <end position="831"/>
    </location>
</feature>
<dbReference type="GO" id="GO:0005886">
    <property type="term" value="C:plasma membrane"/>
    <property type="evidence" value="ECO:0007669"/>
    <property type="project" value="TreeGrafter"/>
</dbReference>
<evidence type="ECO:0000256" key="1">
    <source>
        <dbReference type="SAM" id="MobiDB-lite"/>
    </source>
</evidence>
<feature type="compositionally biased region" description="Polar residues" evidence="1">
    <location>
        <begin position="889"/>
        <end position="911"/>
    </location>
</feature>
<keyword evidence="4" id="KW-1185">Reference proteome</keyword>
<evidence type="ECO:0000259" key="2">
    <source>
        <dbReference type="Pfam" id="PF05170"/>
    </source>
</evidence>
<dbReference type="PANTHER" id="PTHR30441">
    <property type="entry name" value="DUF748 DOMAIN-CONTAINING PROTEIN"/>
    <property type="match status" value="1"/>
</dbReference>
<gene>
    <name evidence="3" type="ordered locus">Paes_0930</name>
</gene>
<dbReference type="InterPro" id="IPR052894">
    <property type="entry name" value="AsmA-related"/>
</dbReference>
<feature type="compositionally biased region" description="Low complexity" evidence="1">
    <location>
        <begin position="859"/>
        <end position="872"/>
    </location>
</feature>
<feature type="region of interest" description="Disordered" evidence="1">
    <location>
        <begin position="841"/>
        <end position="911"/>
    </location>
</feature>
<feature type="domain" description="AsmA" evidence="2">
    <location>
        <begin position="7"/>
        <end position="173"/>
    </location>
</feature>
<proteinExistence type="predicted"/>
<reference evidence="3" key="1">
    <citation type="submission" date="2008-06" db="EMBL/GenBank/DDBJ databases">
        <title>Complete sequence of chromosome of Prosthecochloris aestuarii DSM 271.</title>
        <authorList>
            <consortium name="US DOE Joint Genome Institute"/>
            <person name="Lucas S."/>
            <person name="Copeland A."/>
            <person name="Lapidus A."/>
            <person name="Glavina del Rio T."/>
            <person name="Dalin E."/>
            <person name="Tice H."/>
            <person name="Bruce D."/>
            <person name="Goodwin L."/>
            <person name="Pitluck S."/>
            <person name="Schmutz J."/>
            <person name="Larimer F."/>
            <person name="Land M."/>
            <person name="Hauser L."/>
            <person name="Kyrpides N."/>
            <person name="Anderson I."/>
            <person name="Liu Z."/>
            <person name="Li T."/>
            <person name="Zhao F."/>
            <person name="Overmann J."/>
            <person name="Bryant D.A."/>
            <person name="Richardson P."/>
        </authorList>
    </citation>
    <scope>NUCLEOTIDE SEQUENCE [LARGE SCALE GENOMIC DNA]</scope>
    <source>
        <strain evidence="3">DSM 271</strain>
    </source>
</reference>
<dbReference type="KEGG" id="paa:Paes_0930"/>
<dbReference type="HOGENOM" id="CLU_011472_0_0_10"/>
<dbReference type="EMBL" id="CP001108">
    <property type="protein sequence ID" value="ACF45973.1"/>
    <property type="molecule type" value="Genomic_DNA"/>
</dbReference>
<accession>B4S7D6</accession>
<dbReference type="InterPro" id="IPR007844">
    <property type="entry name" value="AsmA"/>
</dbReference>
<dbReference type="AlphaFoldDB" id="B4S7D6"/>
<organism evidence="3 4">
    <name type="scientific">Prosthecochloris aestuarii (strain DSM 271 / SK 413)</name>
    <dbReference type="NCBI Taxonomy" id="290512"/>
    <lineage>
        <taxon>Bacteria</taxon>
        <taxon>Pseudomonadati</taxon>
        <taxon>Chlorobiota</taxon>
        <taxon>Chlorobiia</taxon>
        <taxon>Chlorobiales</taxon>
        <taxon>Chlorobiaceae</taxon>
        <taxon>Prosthecochloris</taxon>
    </lineage>
</organism>
<sequence>MNKLIKFFLLTVVLLFAGLMVFLQIIKPRISDTIKSVLNERLNAQIDYSDAGISLFQSFPRITVTLHDLLVESQPADSAVADTLGSFERFSVSFNPFSLFQGRFDVYALRFDKPQIVIENDETGHLNWDIFPSTDADEEASSASRPFSLNLHDFRVVDATVIYRDRKGSAALELGGWNNQLKGRFSGESSVIHMVNTVNELTLAAGGVTSIDHAAVSLNADIDADFINKKFTLRKNRLTLNELGVVLDGTVSLMDDGLNTDLDFKADDITLKNLLSLVPALYTHNFNRLDAEGRVAMSGHVKGLMRDGQVPAFKLAVDVSDGSFGYDGVAVRANNIDFSGDIRNPGGDIDSTVIAVPDVKLLIGKEPFAFGFSVRHPFSDPSIDASLNGRIVLADLQKVYPVENVEFSGELLTNVSVKGRLSDFSSGSFAATRAYGSFVATDMRFSSALFRPDLIISKAQLNLSPRSLDLVEFRAVAGKSDFAATGRFDDYMPYLFRKGVLKGKISLKSDTIVLDEFENLEEEKKPLLLPAGIVVDIDGRFDRVLFGDMEFTDASGGLTLKDETLSFTNVKASSLGGTVTLKGYYSTKGGKADTEFSAEAAEVNIVESYKSVSLLKTLAPVAEYATGDVSANLDLRMALDEAFNPLLETLNGSGRITTRGLHIEQFPPVSQLGLLLDVALLDTIDIPDATLDFAVEDGRVTTKPFSFFVNDIAIRAGGVTGFDKTLDWTMELRIPKKYIGASGQKNITSLLQKLPMQGMKLDLPDTVLVDASLKGSVLKPQIGLDVKKTATRILEGVKQDVQKKITDELRGRLLPGGADSSQSAASESPARMLKESLKKVLPGDASGTDAGNEEKAEADTAAAKPLLPGLLKSIFTPAKGGAPSGKSVPDSSGLQQEDGASSDSASTKEGQ</sequence>
<dbReference type="PANTHER" id="PTHR30441:SF8">
    <property type="entry name" value="DUF748 DOMAIN-CONTAINING PROTEIN"/>
    <property type="match status" value="1"/>
</dbReference>
<dbReference type="RefSeq" id="WP_012505510.1">
    <property type="nucleotide sequence ID" value="NC_011059.1"/>
</dbReference>
<name>B4S7D6_PROA2</name>
<evidence type="ECO:0000313" key="4">
    <source>
        <dbReference type="Proteomes" id="UP000002725"/>
    </source>
</evidence>
<evidence type="ECO:0000313" key="3">
    <source>
        <dbReference type="EMBL" id="ACF45973.1"/>
    </source>
</evidence>
<dbReference type="eggNOG" id="COG2911">
    <property type="taxonomic scope" value="Bacteria"/>
</dbReference>
<protein>
    <recommendedName>
        <fullName evidence="2">AsmA domain-containing protein</fullName>
    </recommendedName>
</protein>
<dbReference type="Pfam" id="PF05170">
    <property type="entry name" value="AsmA"/>
    <property type="match status" value="1"/>
</dbReference>
<dbReference type="GO" id="GO:0090313">
    <property type="term" value="P:regulation of protein targeting to membrane"/>
    <property type="evidence" value="ECO:0007669"/>
    <property type="project" value="TreeGrafter"/>
</dbReference>